<organism evidence="2 3">
    <name type="scientific">Tanacetum coccineum</name>
    <dbReference type="NCBI Taxonomy" id="301880"/>
    <lineage>
        <taxon>Eukaryota</taxon>
        <taxon>Viridiplantae</taxon>
        <taxon>Streptophyta</taxon>
        <taxon>Embryophyta</taxon>
        <taxon>Tracheophyta</taxon>
        <taxon>Spermatophyta</taxon>
        <taxon>Magnoliopsida</taxon>
        <taxon>eudicotyledons</taxon>
        <taxon>Gunneridae</taxon>
        <taxon>Pentapetalae</taxon>
        <taxon>asterids</taxon>
        <taxon>campanulids</taxon>
        <taxon>Asterales</taxon>
        <taxon>Asteraceae</taxon>
        <taxon>Asteroideae</taxon>
        <taxon>Anthemideae</taxon>
        <taxon>Anthemidinae</taxon>
        <taxon>Tanacetum</taxon>
    </lineage>
</organism>
<comment type="caution">
    <text evidence="2">The sequence shown here is derived from an EMBL/GenBank/DDBJ whole genome shotgun (WGS) entry which is preliminary data.</text>
</comment>
<dbReference type="Proteomes" id="UP001151760">
    <property type="component" value="Unassembled WGS sequence"/>
</dbReference>
<proteinExistence type="predicted"/>
<keyword evidence="3" id="KW-1185">Reference proteome</keyword>
<feature type="region of interest" description="Disordered" evidence="1">
    <location>
        <begin position="253"/>
        <end position="290"/>
    </location>
</feature>
<evidence type="ECO:0000313" key="2">
    <source>
        <dbReference type="EMBL" id="GJS59254.1"/>
    </source>
</evidence>
<sequence>MLFQGQWSFVRTVPLVGLFLRCRCAKTELIMLDLIFPLTYQLLQNSGGYSRPNLSFNKSASPERLFSSARVSFSEASLSQIYPSVVPGETIPHHVPQSSIFQASLSVLDLNHWNSGFFFIDRRAIPDTIGWRHPNVAIDDLRPTAGSFNMANVRRLSAHVIKLRDMPKGVLVLSRLSRVWKSRVCDLVLQGADGNVMGIHDFLCLPEWTGAEVQEESHLDVRPTLQRLPFYCTPPATAEAVIPDPTLEDLAASTSGAASSHVSNRTRSALAQSSGSTTQPSLFMGDDDESDDDDVCVEISLVTPLCSTALIPSSGNKGGSSIAPTAEGSISLFKLDVSPSFAPGVFCTCSPCPKNFFTTDPSASFLWMYKISYVRVSAAHFANRPSLPESFSISSIGPSVITATLCFLKVVLRDLVL</sequence>
<protein>
    <submittedName>
        <fullName evidence="2">Uncharacterized protein</fullName>
    </submittedName>
</protein>
<dbReference type="EMBL" id="BQNB010009137">
    <property type="protein sequence ID" value="GJS59254.1"/>
    <property type="molecule type" value="Genomic_DNA"/>
</dbReference>
<feature type="compositionally biased region" description="Polar residues" evidence="1">
    <location>
        <begin position="253"/>
        <end position="281"/>
    </location>
</feature>
<reference evidence="2" key="1">
    <citation type="journal article" date="2022" name="Int. J. Mol. Sci.">
        <title>Draft Genome of Tanacetum Coccineum: Genomic Comparison of Closely Related Tanacetum-Family Plants.</title>
        <authorList>
            <person name="Yamashiro T."/>
            <person name="Shiraishi A."/>
            <person name="Nakayama K."/>
            <person name="Satake H."/>
        </authorList>
    </citation>
    <scope>NUCLEOTIDE SEQUENCE</scope>
</reference>
<reference evidence="2" key="2">
    <citation type="submission" date="2022-01" db="EMBL/GenBank/DDBJ databases">
        <authorList>
            <person name="Yamashiro T."/>
            <person name="Shiraishi A."/>
            <person name="Satake H."/>
            <person name="Nakayama K."/>
        </authorList>
    </citation>
    <scope>NUCLEOTIDE SEQUENCE</scope>
</reference>
<evidence type="ECO:0000313" key="3">
    <source>
        <dbReference type="Proteomes" id="UP001151760"/>
    </source>
</evidence>
<evidence type="ECO:0000256" key="1">
    <source>
        <dbReference type="SAM" id="MobiDB-lite"/>
    </source>
</evidence>
<gene>
    <name evidence="2" type="ORF">Tco_0654038</name>
</gene>
<accession>A0ABQ4X225</accession>
<name>A0ABQ4X225_9ASTR</name>